<dbReference type="PROSITE" id="PS50144">
    <property type="entry name" value="MATH"/>
    <property type="match status" value="1"/>
</dbReference>
<reference evidence="3" key="1">
    <citation type="submission" date="2023-10" db="EMBL/GenBank/DDBJ databases">
        <title>Genome assembly of Pristionchus species.</title>
        <authorList>
            <person name="Yoshida K."/>
            <person name="Sommer R.J."/>
        </authorList>
    </citation>
    <scope>NUCLEOTIDE SEQUENCE</scope>
    <source>
        <strain evidence="3">RS5133</strain>
    </source>
</reference>
<feature type="domain" description="MATH" evidence="2">
    <location>
        <begin position="103"/>
        <end position="229"/>
    </location>
</feature>
<dbReference type="Proteomes" id="UP001432322">
    <property type="component" value="Unassembled WGS sequence"/>
</dbReference>
<dbReference type="InterPro" id="IPR008974">
    <property type="entry name" value="TRAF-like"/>
</dbReference>
<dbReference type="Pfam" id="PF22486">
    <property type="entry name" value="MATH_2"/>
    <property type="match status" value="1"/>
</dbReference>
<dbReference type="SUPFAM" id="SSF49599">
    <property type="entry name" value="TRAF domain-like"/>
    <property type="match status" value="1"/>
</dbReference>
<sequence>ARDFDELSNLFSNATMFPQVGLTMASMQSQPTAPPLCASLSGGNEELLKTLLSKIRRLEEELKVKTAQNEQLKEQLESATSSKPSPIYATPPTMQGALVGGEYKTFRILLPHVTQILVNGQRVASKPFILGGIHWEVLLTKTYDNYVNCSLKVCEPDALPKSTQIVGSFVVTLASLTGSSHKFKSFTLIRSFSADKPAWGCQRFIALEKLFKQKNRYVENGSILLRIDGAIYA</sequence>
<dbReference type="EMBL" id="BTSY01000005">
    <property type="protein sequence ID" value="GMT28991.1"/>
    <property type="molecule type" value="Genomic_DNA"/>
</dbReference>
<proteinExistence type="predicted"/>
<evidence type="ECO:0000313" key="4">
    <source>
        <dbReference type="Proteomes" id="UP001432322"/>
    </source>
</evidence>
<feature type="region of interest" description="Disordered" evidence="1">
    <location>
        <begin position="67"/>
        <end position="87"/>
    </location>
</feature>
<protein>
    <recommendedName>
        <fullName evidence="2">MATH domain-containing protein</fullName>
    </recommendedName>
</protein>
<name>A0AAV5WAR1_9BILA</name>
<dbReference type="Gene3D" id="2.60.210.10">
    <property type="entry name" value="Apoptosis, Tumor Necrosis Factor Receptor Associated Protein 2, Chain A"/>
    <property type="match status" value="1"/>
</dbReference>
<keyword evidence="4" id="KW-1185">Reference proteome</keyword>
<evidence type="ECO:0000259" key="2">
    <source>
        <dbReference type="PROSITE" id="PS50144"/>
    </source>
</evidence>
<accession>A0AAV5WAR1</accession>
<organism evidence="3 4">
    <name type="scientific">Pristionchus fissidentatus</name>
    <dbReference type="NCBI Taxonomy" id="1538716"/>
    <lineage>
        <taxon>Eukaryota</taxon>
        <taxon>Metazoa</taxon>
        <taxon>Ecdysozoa</taxon>
        <taxon>Nematoda</taxon>
        <taxon>Chromadorea</taxon>
        <taxon>Rhabditida</taxon>
        <taxon>Rhabditina</taxon>
        <taxon>Diplogasteromorpha</taxon>
        <taxon>Diplogasteroidea</taxon>
        <taxon>Neodiplogasteridae</taxon>
        <taxon>Pristionchus</taxon>
    </lineage>
</organism>
<dbReference type="InterPro" id="IPR002083">
    <property type="entry name" value="MATH/TRAF_dom"/>
</dbReference>
<evidence type="ECO:0000313" key="3">
    <source>
        <dbReference type="EMBL" id="GMT28991.1"/>
    </source>
</evidence>
<dbReference type="AlphaFoldDB" id="A0AAV5WAR1"/>
<comment type="caution">
    <text evidence="3">The sequence shown here is derived from an EMBL/GenBank/DDBJ whole genome shotgun (WGS) entry which is preliminary data.</text>
</comment>
<evidence type="ECO:0000256" key="1">
    <source>
        <dbReference type="SAM" id="MobiDB-lite"/>
    </source>
</evidence>
<feature type="non-terminal residue" evidence="3">
    <location>
        <position position="1"/>
    </location>
</feature>
<gene>
    <name evidence="3" type="ORF">PFISCL1PPCAC_20288</name>
</gene>
<dbReference type="CDD" id="cd00121">
    <property type="entry name" value="MATH"/>
    <property type="match status" value="1"/>
</dbReference>